<dbReference type="GO" id="GO:0006261">
    <property type="term" value="P:DNA-templated DNA replication"/>
    <property type="evidence" value="ECO:0007669"/>
    <property type="project" value="TreeGrafter"/>
</dbReference>
<evidence type="ECO:0000313" key="4">
    <source>
        <dbReference type="Proteomes" id="UP000613177"/>
    </source>
</evidence>
<reference evidence="3" key="1">
    <citation type="submission" date="2021-01" db="EMBL/GenBank/DDBJ databases">
        <title>Metabolic potential, ecology and presence of endohyphal bacteria is reflected in genomic diversity of Mucoromycotina.</title>
        <authorList>
            <person name="Muszewska A."/>
            <person name="Okrasinska A."/>
            <person name="Steczkiewicz K."/>
            <person name="Drgas O."/>
            <person name="Orlowska M."/>
            <person name="Perlinska-Lenart U."/>
            <person name="Aleksandrzak-Piekarczyk T."/>
            <person name="Szatraj K."/>
            <person name="Zielenkiewicz U."/>
            <person name="Pilsyk S."/>
            <person name="Malc E."/>
            <person name="Mieczkowski P."/>
            <person name="Kruszewska J.S."/>
            <person name="Biernat P."/>
            <person name="Pawlowska J."/>
        </authorList>
    </citation>
    <scope>NUCLEOTIDE SEQUENCE</scope>
    <source>
        <strain evidence="3">WA0000018081</strain>
    </source>
</reference>
<dbReference type="PANTHER" id="PTHR13489">
    <property type="entry name" value="MINI-CHROMOSOME MAINTENANCE COMPLEX-BINDING PROTEIN"/>
    <property type="match status" value="1"/>
</dbReference>
<accession>A0A8H7VYE2</accession>
<dbReference type="Proteomes" id="UP000613177">
    <property type="component" value="Unassembled WGS sequence"/>
</dbReference>
<proteinExistence type="predicted"/>
<dbReference type="GO" id="GO:0003682">
    <property type="term" value="F:chromatin binding"/>
    <property type="evidence" value="ECO:0007669"/>
    <property type="project" value="TreeGrafter"/>
</dbReference>
<name>A0A8H7VYE2_9FUNG</name>
<dbReference type="AlphaFoldDB" id="A0A8H7VYE2"/>
<keyword evidence="2" id="KW-0539">Nucleus</keyword>
<dbReference type="InterPro" id="IPR019140">
    <property type="entry name" value="MCM_complex-bd"/>
</dbReference>
<dbReference type="EMBL" id="JAEPRE010000138">
    <property type="protein sequence ID" value="KAG2231729.1"/>
    <property type="molecule type" value="Genomic_DNA"/>
</dbReference>
<evidence type="ECO:0000313" key="3">
    <source>
        <dbReference type="EMBL" id="KAG2231729.1"/>
    </source>
</evidence>
<evidence type="ECO:0008006" key="5">
    <source>
        <dbReference type="Google" id="ProtNLM"/>
    </source>
</evidence>
<comment type="subcellular location">
    <subcellularLocation>
        <location evidence="1">Nucleus</location>
    </subcellularLocation>
</comment>
<dbReference type="PANTHER" id="PTHR13489:SF0">
    <property type="entry name" value="MINI-CHROMOSOME MAINTENANCE COMPLEX-BINDING PROTEIN"/>
    <property type="match status" value="1"/>
</dbReference>
<keyword evidence="4" id="KW-1185">Reference proteome</keyword>
<protein>
    <recommendedName>
        <fullName evidence="5">Mini-chromosome maintenance complex-binding protein</fullName>
    </recommendedName>
</protein>
<dbReference type="Pfam" id="PF09739">
    <property type="entry name" value="MCM_bind"/>
    <property type="match status" value="2"/>
</dbReference>
<gene>
    <name evidence="3" type="ORF">INT48_003584</name>
</gene>
<dbReference type="GO" id="GO:0005634">
    <property type="term" value="C:nucleus"/>
    <property type="evidence" value="ECO:0007669"/>
    <property type="project" value="UniProtKB-SubCell"/>
</dbReference>
<sequence>MSEQIEQPLQYISKLFDEHLTNQSCTEFDPSSSFLPLLKDYKNQIISLNEVPVQQVPKNTLVRFRCMIQDTGLGQEMFISAYEKLDPNGNSKLTCYRYTDDPIEAELNTMQNEHLNERSLVYCISPPGENNWAKEAHNVNSDPLIDGINNLEIKAPNQISAKKFPLPNRDHTCSIVKFYNDMAESVKVGQLIEVIGIRGQDMTQQQNDETELDSALDLFSDIPVLHAIAFNNLNAINSYPSLGNVTHQTPQIRAQLIDYISSVLCNDTLVAEFVLLQLLSRVTVKNRGLKIGNFTLNISGFPAHQTTEQDKKTPLLTLYNPASKAFSDVLDTLNVHTVQIPLTIDGLNNTKFTPKSINENLEAGILQLVDGTVVLVDETVLEEGQLVDAGVRNFQALNDVILNQTLTYEFPYSQYQFDTDLNVISLSTSKSMLPNHCSIHLSMNNSNENRVQPSNETLDTFRQFIHSAKYSSYDIPEQVSEYIQTRFVNERKAATESKTELPTQEELMLRMNLARLAAVSFGETSLSAERYDYVINLDKQRRARMAEQSSN</sequence>
<comment type="caution">
    <text evidence="3">The sequence shown here is derived from an EMBL/GenBank/DDBJ whole genome shotgun (WGS) entry which is preliminary data.</text>
</comment>
<organism evidence="3 4">
    <name type="scientific">Thamnidium elegans</name>
    <dbReference type="NCBI Taxonomy" id="101142"/>
    <lineage>
        <taxon>Eukaryota</taxon>
        <taxon>Fungi</taxon>
        <taxon>Fungi incertae sedis</taxon>
        <taxon>Mucoromycota</taxon>
        <taxon>Mucoromycotina</taxon>
        <taxon>Mucoromycetes</taxon>
        <taxon>Mucorales</taxon>
        <taxon>Mucorineae</taxon>
        <taxon>Mucoraceae</taxon>
        <taxon>Thamnidium</taxon>
    </lineage>
</organism>
<evidence type="ECO:0000256" key="1">
    <source>
        <dbReference type="ARBA" id="ARBA00004123"/>
    </source>
</evidence>
<evidence type="ECO:0000256" key="2">
    <source>
        <dbReference type="ARBA" id="ARBA00023242"/>
    </source>
</evidence>